<comment type="caution">
    <text evidence="2">The sequence shown here is derived from an EMBL/GenBank/DDBJ whole genome shotgun (WGS) entry which is preliminary data.</text>
</comment>
<accession>W4RKW8</accession>
<dbReference type="Proteomes" id="UP000018949">
    <property type="component" value="Unassembled WGS sequence"/>
</dbReference>
<organism evidence="2 3">
    <name type="scientific">Mesobacillus boroniphilus JCM 21738</name>
    <dbReference type="NCBI Taxonomy" id="1294265"/>
    <lineage>
        <taxon>Bacteria</taxon>
        <taxon>Bacillati</taxon>
        <taxon>Bacillota</taxon>
        <taxon>Bacilli</taxon>
        <taxon>Bacillales</taxon>
        <taxon>Bacillaceae</taxon>
        <taxon>Mesobacillus</taxon>
    </lineage>
</organism>
<dbReference type="RefSeq" id="WP_243462931.1">
    <property type="nucleotide sequence ID" value="NZ_BAUW01000016.1"/>
</dbReference>
<dbReference type="AlphaFoldDB" id="W4RKW8"/>
<reference evidence="2 3" key="1">
    <citation type="submission" date="2013-12" db="EMBL/GenBank/DDBJ databases">
        <title>NBRP : Genome information of microbial organism related human and environment.</title>
        <authorList>
            <person name="Hattori M."/>
            <person name="Oshima K."/>
            <person name="Inaba H."/>
            <person name="Suda W."/>
            <person name="Sakamoto M."/>
            <person name="Iino T."/>
            <person name="Kitahara M."/>
            <person name="Oshida Y."/>
            <person name="Iida T."/>
            <person name="Kudo T."/>
            <person name="Itoh T."/>
            <person name="Ahmed I."/>
            <person name="Ohkuma M."/>
        </authorList>
    </citation>
    <scope>NUCLEOTIDE SEQUENCE [LARGE SCALE GENOMIC DNA]</scope>
    <source>
        <strain evidence="2 3">JCM 21738</strain>
    </source>
</reference>
<proteinExistence type="predicted"/>
<keyword evidence="3" id="KW-1185">Reference proteome</keyword>
<evidence type="ECO:0000256" key="1">
    <source>
        <dbReference type="SAM" id="SignalP"/>
    </source>
</evidence>
<name>W4RKW8_9BACI</name>
<sequence length="105" mass="11612">MKHKKIISGVVAASLLASSPWTPALAESLKWNYVNAYEEKNGSLFNSENYDFMKFSEIGDKLAQIEKQSNRVKVEVKGQSSTGQPLYVVTIAAPDTQASSARFRL</sequence>
<feature type="chain" id="PRO_5004847356" evidence="1">
    <location>
        <begin position="27"/>
        <end position="105"/>
    </location>
</feature>
<evidence type="ECO:0000313" key="2">
    <source>
        <dbReference type="EMBL" id="GAE45070.1"/>
    </source>
</evidence>
<feature type="signal peptide" evidence="1">
    <location>
        <begin position="1"/>
        <end position="26"/>
    </location>
</feature>
<gene>
    <name evidence="2" type="ORF">JCM21738_1839</name>
</gene>
<evidence type="ECO:0000313" key="3">
    <source>
        <dbReference type="Proteomes" id="UP000018949"/>
    </source>
</evidence>
<dbReference type="eggNOG" id="COG2866">
    <property type="taxonomic scope" value="Bacteria"/>
</dbReference>
<dbReference type="EMBL" id="BAUW01000016">
    <property type="protein sequence ID" value="GAE45070.1"/>
    <property type="molecule type" value="Genomic_DNA"/>
</dbReference>
<keyword evidence="1" id="KW-0732">Signal</keyword>
<protein>
    <submittedName>
        <fullName evidence="2">Uncharacterized protein</fullName>
    </submittedName>
</protein>